<dbReference type="HAMAP" id="MF_00379">
    <property type="entry name" value="GTPase_MnmE"/>
    <property type="match status" value="1"/>
</dbReference>
<organism evidence="9 10">
    <name type="scientific">Dimargaris verticillata</name>
    <dbReference type="NCBI Taxonomy" id="2761393"/>
    <lineage>
        <taxon>Eukaryota</taxon>
        <taxon>Fungi</taxon>
        <taxon>Fungi incertae sedis</taxon>
        <taxon>Zoopagomycota</taxon>
        <taxon>Kickxellomycotina</taxon>
        <taxon>Dimargaritomycetes</taxon>
        <taxon>Dimargaritales</taxon>
        <taxon>Dimargaritaceae</taxon>
        <taxon>Dimargaris</taxon>
    </lineage>
</organism>
<dbReference type="InterPro" id="IPR027417">
    <property type="entry name" value="P-loop_NTPase"/>
</dbReference>
<gene>
    <name evidence="9" type="primary">MSS1</name>
    <name evidence="9" type="ORF">H4R34_001814</name>
</gene>
<evidence type="ECO:0000256" key="3">
    <source>
        <dbReference type="ARBA" id="ARBA00022694"/>
    </source>
</evidence>
<dbReference type="InterPro" id="IPR018948">
    <property type="entry name" value="GTP-bd_TrmE_N"/>
</dbReference>
<dbReference type="Pfam" id="PF12631">
    <property type="entry name" value="MnmE_helical"/>
    <property type="match status" value="1"/>
</dbReference>
<dbReference type="AlphaFoldDB" id="A0A9W8B960"/>
<dbReference type="InterPro" id="IPR031168">
    <property type="entry name" value="G_TrmE"/>
</dbReference>
<dbReference type="EMBL" id="JANBQB010000100">
    <property type="protein sequence ID" value="KAJ1982135.1"/>
    <property type="molecule type" value="Genomic_DNA"/>
</dbReference>
<reference evidence="9" key="1">
    <citation type="submission" date="2022-07" db="EMBL/GenBank/DDBJ databases">
        <title>Phylogenomic reconstructions and comparative analyses of Kickxellomycotina fungi.</title>
        <authorList>
            <person name="Reynolds N.K."/>
            <person name="Stajich J.E."/>
            <person name="Barry K."/>
            <person name="Grigoriev I.V."/>
            <person name="Crous P."/>
            <person name="Smith M.E."/>
        </authorList>
    </citation>
    <scope>NUCLEOTIDE SEQUENCE</scope>
    <source>
        <strain evidence="9">RSA 567</strain>
    </source>
</reference>
<evidence type="ECO:0000259" key="6">
    <source>
        <dbReference type="Pfam" id="PF01926"/>
    </source>
</evidence>
<dbReference type="Proteomes" id="UP001151582">
    <property type="component" value="Unassembled WGS sequence"/>
</dbReference>
<dbReference type="GO" id="GO:0003924">
    <property type="term" value="F:GTPase activity"/>
    <property type="evidence" value="ECO:0007669"/>
    <property type="project" value="InterPro"/>
</dbReference>
<evidence type="ECO:0000256" key="2">
    <source>
        <dbReference type="ARBA" id="ARBA00011043"/>
    </source>
</evidence>
<dbReference type="Gene3D" id="1.20.120.430">
    <property type="entry name" value="tRNA modification GTPase MnmE domain 2"/>
    <property type="match status" value="1"/>
</dbReference>
<feature type="domain" description="GTP-binding protein TrmE N-terminal" evidence="7">
    <location>
        <begin position="19"/>
        <end position="152"/>
    </location>
</feature>
<name>A0A9W8B960_9FUNG</name>
<dbReference type="InterPro" id="IPR006073">
    <property type="entry name" value="GTP-bd"/>
</dbReference>
<sequence length="525" mass="57259">MDTHLPGLHHLPSPSSQDTIFALSTSPGKAGVAVVRISGPLATEALRRATAQLNSGAPGRVPPPRRATGRRIIHPKTQEVLDRAIVIYFPGKFRRLLYAPGYIRVECEDIVELHIHGGPAVIRSVLSALSTLPGFRLAERGEFSHRAFDNDKLDLTSLEGLADLLNAETEAQRRQALRQADGGLYRLYEQWREALVRSLAHLEAVIDFGEDENIEDGVYDEVYQSIQQLADSIRAHMHDNRRGEILRSGVRAVILGPPNAGKTQRQVAIVSPTAGTTRDVLETTLDLGGYPVVLADTAGLRDSHDEIEQEGINRALQSLQHADLRIVLIDINTITADLTQPRANATTCWDALIANPLVRTALAWPTPEESAPVPTTTPSPTLSVPSTFIVLNKADLIDPSSLASLQARLETTPPPVPSPHRLNFQVISCTTGQGLDALTASLVKFLRDHYDTSTASHPYITQARHRQALDACLVSLSNFLQLREQDIVLGAEELRHGALAIGKITGRAGIEQVLDAIFQQFCIGK</sequence>
<evidence type="ECO:0000256" key="5">
    <source>
        <dbReference type="ARBA" id="ARBA00023134"/>
    </source>
</evidence>
<evidence type="ECO:0000256" key="1">
    <source>
        <dbReference type="ARBA" id="ARBA00004173"/>
    </source>
</evidence>
<evidence type="ECO:0000313" key="10">
    <source>
        <dbReference type="Proteomes" id="UP001151582"/>
    </source>
</evidence>
<dbReference type="Gene3D" id="3.40.50.300">
    <property type="entry name" value="P-loop containing nucleotide triphosphate hydrolases"/>
    <property type="match status" value="1"/>
</dbReference>
<protein>
    <submittedName>
        <fullName evidence="9">Mitochondrial splicing system protein</fullName>
    </submittedName>
</protein>
<evidence type="ECO:0000259" key="7">
    <source>
        <dbReference type="Pfam" id="PF10396"/>
    </source>
</evidence>
<keyword evidence="5" id="KW-0342">GTP-binding</keyword>
<dbReference type="PANTHER" id="PTHR42714:SF2">
    <property type="entry name" value="TRNA MODIFICATION GTPASE GTPBP3, MITOCHONDRIAL"/>
    <property type="match status" value="1"/>
</dbReference>
<keyword evidence="10" id="KW-1185">Reference proteome</keyword>
<dbReference type="GO" id="GO:0005525">
    <property type="term" value="F:GTP binding"/>
    <property type="evidence" value="ECO:0007669"/>
    <property type="project" value="UniProtKB-KW"/>
</dbReference>
<dbReference type="GO" id="GO:0002098">
    <property type="term" value="P:tRNA wobble uridine modification"/>
    <property type="evidence" value="ECO:0007669"/>
    <property type="project" value="TreeGrafter"/>
</dbReference>
<evidence type="ECO:0000256" key="4">
    <source>
        <dbReference type="ARBA" id="ARBA00022741"/>
    </source>
</evidence>
<feature type="domain" description="MnmE helical" evidence="8">
    <location>
        <begin position="155"/>
        <end position="522"/>
    </location>
</feature>
<dbReference type="SUPFAM" id="SSF116878">
    <property type="entry name" value="TrmE connector domain"/>
    <property type="match status" value="1"/>
</dbReference>
<dbReference type="InterPro" id="IPR027266">
    <property type="entry name" value="TrmE/GcvT-like"/>
</dbReference>
<comment type="caution">
    <text evidence="9">The sequence shown here is derived from an EMBL/GenBank/DDBJ whole genome shotgun (WGS) entry which is preliminary data.</text>
</comment>
<accession>A0A9W8B960</accession>
<dbReference type="CDD" id="cd14858">
    <property type="entry name" value="TrmE_N"/>
    <property type="match status" value="1"/>
</dbReference>
<dbReference type="Pfam" id="PF01926">
    <property type="entry name" value="MMR_HSR1"/>
    <property type="match status" value="1"/>
</dbReference>
<keyword evidence="3" id="KW-0819">tRNA processing</keyword>
<dbReference type="OrthoDB" id="188276at2759"/>
<feature type="domain" description="G" evidence="6">
    <location>
        <begin position="252"/>
        <end position="336"/>
    </location>
</feature>
<evidence type="ECO:0000259" key="8">
    <source>
        <dbReference type="Pfam" id="PF12631"/>
    </source>
</evidence>
<dbReference type="GO" id="GO:0005739">
    <property type="term" value="C:mitochondrion"/>
    <property type="evidence" value="ECO:0007669"/>
    <property type="project" value="UniProtKB-SubCell"/>
</dbReference>
<dbReference type="InterPro" id="IPR027368">
    <property type="entry name" value="MnmE_dom2"/>
</dbReference>
<dbReference type="Pfam" id="PF10396">
    <property type="entry name" value="TrmE_N"/>
    <property type="match status" value="1"/>
</dbReference>
<comment type="subcellular location">
    <subcellularLocation>
        <location evidence="1">Mitochondrion</location>
    </subcellularLocation>
</comment>
<dbReference type="PANTHER" id="PTHR42714">
    <property type="entry name" value="TRNA MODIFICATION GTPASE GTPBP3"/>
    <property type="match status" value="1"/>
</dbReference>
<evidence type="ECO:0000313" key="9">
    <source>
        <dbReference type="EMBL" id="KAJ1982135.1"/>
    </source>
</evidence>
<dbReference type="CDD" id="cd04164">
    <property type="entry name" value="trmE"/>
    <property type="match status" value="1"/>
</dbReference>
<dbReference type="Gene3D" id="3.30.1360.120">
    <property type="entry name" value="Probable tRNA modification gtpase trme, domain 1"/>
    <property type="match status" value="1"/>
</dbReference>
<keyword evidence="4" id="KW-0547">Nucleotide-binding</keyword>
<proteinExistence type="inferred from homology"/>
<dbReference type="InterPro" id="IPR025867">
    <property type="entry name" value="MnmE_helical"/>
</dbReference>
<dbReference type="GO" id="GO:0030488">
    <property type="term" value="P:tRNA methylation"/>
    <property type="evidence" value="ECO:0007669"/>
    <property type="project" value="TreeGrafter"/>
</dbReference>
<dbReference type="InterPro" id="IPR004520">
    <property type="entry name" value="GTPase_MnmE"/>
</dbReference>
<comment type="similarity">
    <text evidence="2">Belongs to the TRAFAC class TrmE-Era-EngA-EngB-Septin-like GTPase superfamily. TrmE GTPase family.</text>
</comment>
<dbReference type="NCBIfam" id="NF003661">
    <property type="entry name" value="PRK05291.1-3"/>
    <property type="match status" value="1"/>
</dbReference>
<dbReference type="SUPFAM" id="SSF52540">
    <property type="entry name" value="P-loop containing nucleoside triphosphate hydrolases"/>
    <property type="match status" value="1"/>
</dbReference>
<dbReference type="FunFam" id="3.30.1360.120:FF:000007">
    <property type="entry name" value="tRNA modification GTPase GTPBP3, mitochondrial"/>
    <property type="match status" value="1"/>
</dbReference>